<dbReference type="InterPro" id="IPR011009">
    <property type="entry name" value="Kinase-like_dom_sf"/>
</dbReference>
<dbReference type="PANTHER" id="PTHR23257">
    <property type="entry name" value="SERINE-THREONINE PROTEIN KINASE"/>
    <property type="match status" value="1"/>
</dbReference>
<keyword evidence="3" id="KW-0418">Kinase</keyword>
<dbReference type="AlphaFoldDB" id="A0AAP0IKP1"/>
<dbReference type="GO" id="GO:0007165">
    <property type="term" value="P:signal transduction"/>
    <property type="evidence" value="ECO:0007669"/>
    <property type="project" value="TreeGrafter"/>
</dbReference>
<proteinExistence type="predicted"/>
<keyword evidence="4 8" id="KW-0067">ATP-binding</keyword>
<keyword evidence="7" id="KW-0460">Magnesium</keyword>
<evidence type="ECO:0000256" key="7">
    <source>
        <dbReference type="PIRSR" id="PIRSR000615-3"/>
    </source>
</evidence>
<accession>A0AAP0IKP1</accession>
<keyword evidence="7" id="KW-0479">Metal-binding</keyword>
<dbReference type="PANTHER" id="PTHR23257:SF761">
    <property type="entry name" value="PROTEIN KINASE ATN1"/>
    <property type="match status" value="1"/>
</dbReference>
<dbReference type="InterPro" id="IPR017441">
    <property type="entry name" value="Protein_kinase_ATP_BS"/>
</dbReference>
<dbReference type="EMBL" id="JBBNAE010000006">
    <property type="protein sequence ID" value="KAK9117304.1"/>
    <property type="molecule type" value="Genomic_DNA"/>
</dbReference>
<dbReference type="PROSITE" id="PS00107">
    <property type="entry name" value="PROTEIN_KINASE_ATP"/>
    <property type="match status" value="1"/>
</dbReference>
<dbReference type="Gene3D" id="3.30.200.20">
    <property type="entry name" value="Phosphorylase Kinase, domain 1"/>
    <property type="match status" value="1"/>
</dbReference>
<dbReference type="PROSITE" id="PS50011">
    <property type="entry name" value="PROTEIN_KINASE_DOM"/>
    <property type="match status" value="1"/>
</dbReference>
<dbReference type="CDD" id="cd13999">
    <property type="entry name" value="STKc_MAP3K-like"/>
    <property type="match status" value="1"/>
</dbReference>
<comment type="catalytic activity">
    <reaction evidence="5">
        <text>L-threonyl-[protein] + ATP = O-phospho-L-threonyl-[protein] + ADP + H(+)</text>
        <dbReference type="Rhea" id="RHEA:46608"/>
        <dbReference type="Rhea" id="RHEA-COMP:11060"/>
        <dbReference type="Rhea" id="RHEA-COMP:11605"/>
        <dbReference type="ChEBI" id="CHEBI:15378"/>
        <dbReference type="ChEBI" id="CHEBI:30013"/>
        <dbReference type="ChEBI" id="CHEBI:30616"/>
        <dbReference type="ChEBI" id="CHEBI:61977"/>
        <dbReference type="ChEBI" id="CHEBI:456216"/>
        <dbReference type="EC" id="2.7.11.1"/>
    </reaction>
</comment>
<keyword evidence="1" id="KW-0808">Transferase</keyword>
<feature type="domain" description="Protein kinase" evidence="9">
    <location>
        <begin position="26"/>
        <end position="322"/>
    </location>
</feature>
<evidence type="ECO:0000256" key="2">
    <source>
        <dbReference type="ARBA" id="ARBA00022741"/>
    </source>
</evidence>
<evidence type="ECO:0000256" key="6">
    <source>
        <dbReference type="ARBA" id="ARBA00048679"/>
    </source>
</evidence>
<gene>
    <name evidence="10" type="ORF">Sjap_016251</name>
</gene>
<dbReference type="InterPro" id="IPR001245">
    <property type="entry name" value="Ser-Thr/Tyr_kinase_cat_dom"/>
</dbReference>
<evidence type="ECO:0000313" key="11">
    <source>
        <dbReference type="Proteomes" id="UP001417504"/>
    </source>
</evidence>
<name>A0AAP0IKP1_9MAGN</name>
<dbReference type="Gene3D" id="1.10.510.10">
    <property type="entry name" value="Transferase(Phosphotransferase) domain 1"/>
    <property type="match status" value="1"/>
</dbReference>
<keyword evidence="11" id="KW-1185">Reference proteome</keyword>
<evidence type="ECO:0000259" key="9">
    <source>
        <dbReference type="PROSITE" id="PS50011"/>
    </source>
</evidence>
<dbReference type="GO" id="GO:0046872">
    <property type="term" value="F:metal ion binding"/>
    <property type="evidence" value="ECO:0007669"/>
    <property type="project" value="UniProtKB-KW"/>
</dbReference>
<evidence type="ECO:0000256" key="5">
    <source>
        <dbReference type="ARBA" id="ARBA00047899"/>
    </source>
</evidence>
<dbReference type="GO" id="GO:0004674">
    <property type="term" value="F:protein serine/threonine kinase activity"/>
    <property type="evidence" value="ECO:0007669"/>
    <property type="project" value="UniProtKB-EC"/>
</dbReference>
<dbReference type="Proteomes" id="UP001417504">
    <property type="component" value="Unassembled WGS sequence"/>
</dbReference>
<protein>
    <recommendedName>
        <fullName evidence="9">Protein kinase domain-containing protein</fullName>
    </recommendedName>
</protein>
<comment type="catalytic activity">
    <reaction evidence="6">
        <text>L-seryl-[protein] + ATP = O-phospho-L-seryl-[protein] + ADP + H(+)</text>
        <dbReference type="Rhea" id="RHEA:17989"/>
        <dbReference type="Rhea" id="RHEA-COMP:9863"/>
        <dbReference type="Rhea" id="RHEA-COMP:11604"/>
        <dbReference type="ChEBI" id="CHEBI:15378"/>
        <dbReference type="ChEBI" id="CHEBI:29999"/>
        <dbReference type="ChEBI" id="CHEBI:30616"/>
        <dbReference type="ChEBI" id="CHEBI:83421"/>
        <dbReference type="ChEBI" id="CHEBI:456216"/>
        <dbReference type="EC" id="2.7.11.1"/>
    </reaction>
</comment>
<keyword evidence="2 8" id="KW-0547">Nucleotide-binding</keyword>
<dbReference type="InterPro" id="IPR000719">
    <property type="entry name" value="Prot_kinase_dom"/>
</dbReference>
<evidence type="ECO:0000256" key="4">
    <source>
        <dbReference type="ARBA" id="ARBA00022840"/>
    </source>
</evidence>
<dbReference type="GO" id="GO:0005524">
    <property type="term" value="F:ATP binding"/>
    <property type="evidence" value="ECO:0007669"/>
    <property type="project" value="UniProtKB-UniRule"/>
</dbReference>
<evidence type="ECO:0000256" key="3">
    <source>
        <dbReference type="ARBA" id="ARBA00022777"/>
    </source>
</evidence>
<organism evidence="10 11">
    <name type="scientific">Stephania japonica</name>
    <dbReference type="NCBI Taxonomy" id="461633"/>
    <lineage>
        <taxon>Eukaryota</taxon>
        <taxon>Viridiplantae</taxon>
        <taxon>Streptophyta</taxon>
        <taxon>Embryophyta</taxon>
        <taxon>Tracheophyta</taxon>
        <taxon>Spermatophyta</taxon>
        <taxon>Magnoliopsida</taxon>
        <taxon>Ranunculales</taxon>
        <taxon>Menispermaceae</taxon>
        <taxon>Menispermoideae</taxon>
        <taxon>Cissampelideae</taxon>
        <taxon>Stephania</taxon>
    </lineage>
</organism>
<comment type="caution">
    <text evidence="10">The sequence shown here is derived from an EMBL/GenBank/DDBJ whole genome shotgun (WGS) entry which is preliminary data.</text>
</comment>
<reference evidence="10 11" key="1">
    <citation type="submission" date="2024-01" db="EMBL/GenBank/DDBJ databases">
        <title>Genome assemblies of Stephania.</title>
        <authorList>
            <person name="Yang L."/>
        </authorList>
    </citation>
    <scope>NUCLEOTIDE SEQUENCE [LARGE SCALE GENOMIC DNA]</scope>
    <source>
        <strain evidence="10">QJT</strain>
        <tissue evidence="10">Leaf</tissue>
    </source>
</reference>
<evidence type="ECO:0000256" key="1">
    <source>
        <dbReference type="ARBA" id="ARBA00022679"/>
    </source>
</evidence>
<sequence>MEGSNGFYSVDEFRLDSKWLIDPKNLFVGPKIGEGAHAKVYEGKYRNHNVAIKIVHRGETPEEIAKREGRFAREVAMLSRVQHRNLAKFIGACKDPVMVIVTELLLGGTLRKYLINLRPRSLDTRVAVGFAIDIARAMDCLHSHGIIHRDLKPGSNVPLKFHDDRMLCSLFKCTVKKAFFYVKSHENLILTADQKTVKLVDFGLAREESLTEMMTAETGTYRWMAPELYSTVTLRHGEKKHYNHKVDVYSFAIVFWELLHNRLPFEGMSNLQAAYAAAFKSARPSADELPGDLALIITSCWKEDPNARPNFSQIAQMLLHYLSTIMPPEPAIPSHVFTSENRVLPPESPGTSSLMAVCDDTDTGEKAMMETESRGLFCCFHHCY</sequence>
<dbReference type="SUPFAM" id="SSF56112">
    <property type="entry name" value="Protein kinase-like (PK-like)"/>
    <property type="match status" value="1"/>
</dbReference>
<dbReference type="Pfam" id="PF07714">
    <property type="entry name" value="PK_Tyr_Ser-Thr"/>
    <property type="match status" value="2"/>
</dbReference>
<dbReference type="InterPro" id="IPR050167">
    <property type="entry name" value="Ser_Thr_protein_kinase"/>
</dbReference>
<feature type="binding site" evidence="7">
    <location>
        <position position="201"/>
    </location>
    <ligand>
        <name>Mg(2+)</name>
        <dbReference type="ChEBI" id="CHEBI:18420"/>
    </ligand>
</feature>
<dbReference type="FunFam" id="3.30.200.20:FF:000034">
    <property type="entry name" value="Kinase suppressor of Ras 1"/>
    <property type="match status" value="1"/>
</dbReference>
<dbReference type="GO" id="GO:0005737">
    <property type="term" value="C:cytoplasm"/>
    <property type="evidence" value="ECO:0007669"/>
    <property type="project" value="TreeGrafter"/>
</dbReference>
<evidence type="ECO:0000313" key="10">
    <source>
        <dbReference type="EMBL" id="KAK9117304.1"/>
    </source>
</evidence>
<evidence type="ECO:0000256" key="8">
    <source>
        <dbReference type="PROSITE-ProRule" id="PRU10141"/>
    </source>
</evidence>
<feature type="binding site" evidence="8">
    <location>
        <position position="53"/>
    </location>
    <ligand>
        <name>ATP</name>
        <dbReference type="ChEBI" id="CHEBI:30616"/>
    </ligand>
</feature>